<keyword evidence="4" id="KW-1185">Reference proteome</keyword>
<feature type="domain" description="Glycosyl transferase family 1" evidence="2">
    <location>
        <begin position="200"/>
        <end position="336"/>
    </location>
</feature>
<keyword evidence="1 3" id="KW-0808">Transferase</keyword>
<evidence type="ECO:0000313" key="3">
    <source>
        <dbReference type="EMBL" id="SHG92096.1"/>
    </source>
</evidence>
<dbReference type="GO" id="GO:0009103">
    <property type="term" value="P:lipopolysaccharide biosynthetic process"/>
    <property type="evidence" value="ECO:0007669"/>
    <property type="project" value="TreeGrafter"/>
</dbReference>
<dbReference type="PANTHER" id="PTHR46401:SF2">
    <property type="entry name" value="GLYCOSYLTRANSFERASE WBBK-RELATED"/>
    <property type="match status" value="1"/>
</dbReference>
<accession>A0A1M5NR88</accession>
<reference evidence="3 4" key="1">
    <citation type="submission" date="2016-11" db="EMBL/GenBank/DDBJ databases">
        <authorList>
            <person name="Jaros S."/>
            <person name="Januszkiewicz K."/>
            <person name="Wedrychowicz H."/>
        </authorList>
    </citation>
    <scope>NUCLEOTIDE SEQUENCE [LARGE SCALE GENOMIC DNA]</scope>
    <source>
        <strain evidence="3 4">DSM 24574</strain>
    </source>
</reference>
<dbReference type="InterPro" id="IPR001296">
    <property type="entry name" value="Glyco_trans_1"/>
</dbReference>
<dbReference type="OrthoDB" id="9801609at2"/>
<dbReference type="PANTHER" id="PTHR46401">
    <property type="entry name" value="GLYCOSYLTRANSFERASE WBBK-RELATED"/>
    <property type="match status" value="1"/>
</dbReference>
<evidence type="ECO:0000259" key="2">
    <source>
        <dbReference type="Pfam" id="PF00534"/>
    </source>
</evidence>
<sequence length="365" mass="42331">MNQTIVISAISIRMAGMLSILVDCLKELESPKYSGFKIYAIVKDRSLVEHVNPAVTYIQIDGTRSYVHRLYYEYFYFRKLSKQLKPFLWLSLHDVTPRVKADRRAVYCHNPAPFYKVSWREFLIEPKFALFNLVYLIFYRINIKRNKYTIVQQDWLRDEFAAIFGLRKEDIIVARPEGVSQSEVSRPKVDGVKRFIFPALPRVWKNFEVIGEAVTILNARGITNFEVMWTLSGDENKYASWLKQQYADVHGIHFLGGLKRSRLFEVYGEVDCLIFPSKLESWGLPISEFKNFNKAILLADLPYAHETMGNYDKVSFFSPSSAADLAERMIGIIEGKDDFDGNTLKKIQQPYAKNWDALFTILLAP</sequence>
<dbReference type="Proteomes" id="UP000184212">
    <property type="component" value="Unassembled WGS sequence"/>
</dbReference>
<dbReference type="EMBL" id="FQWQ01000001">
    <property type="protein sequence ID" value="SHG92096.1"/>
    <property type="molecule type" value="Genomic_DNA"/>
</dbReference>
<organism evidence="3 4">
    <name type="scientific">Chryseolinea serpens</name>
    <dbReference type="NCBI Taxonomy" id="947013"/>
    <lineage>
        <taxon>Bacteria</taxon>
        <taxon>Pseudomonadati</taxon>
        <taxon>Bacteroidota</taxon>
        <taxon>Cytophagia</taxon>
        <taxon>Cytophagales</taxon>
        <taxon>Fulvivirgaceae</taxon>
        <taxon>Chryseolinea</taxon>
    </lineage>
</organism>
<gene>
    <name evidence="3" type="ORF">SAMN04488109_2479</name>
</gene>
<evidence type="ECO:0000313" key="4">
    <source>
        <dbReference type="Proteomes" id="UP000184212"/>
    </source>
</evidence>
<evidence type="ECO:0000256" key="1">
    <source>
        <dbReference type="ARBA" id="ARBA00022679"/>
    </source>
</evidence>
<protein>
    <submittedName>
        <fullName evidence="3">Glycosyltransferase involved in cell wall bisynthesis</fullName>
    </submittedName>
</protein>
<dbReference type="AlphaFoldDB" id="A0A1M5NR88"/>
<dbReference type="GO" id="GO:0016757">
    <property type="term" value="F:glycosyltransferase activity"/>
    <property type="evidence" value="ECO:0007669"/>
    <property type="project" value="InterPro"/>
</dbReference>
<dbReference type="Gene3D" id="3.40.50.2000">
    <property type="entry name" value="Glycogen Phosphorylase B"/>
    <property type="match status" value="1"/>
</dbReference>
<dbReference type="STRING" id="947013.SAMN04488109_2479"/>
<proteinExistence type="predicted"/>
<dbReference type="Pfam" id="PF00534">
    <property type="entry name" value="Glycos_transf_1"/>
    <property type="match status" value="1"/>
</dbReference>
<dbReference type="SUPFAM" id="SSF53756">
    <property type="entry name" value="UDP-Glycosyltransferase/glycogen phosphorylase"/>
    <property type="match status" value="1"/>
</dbReference>
<name>A0A1M5NR88_9BACT</name>